<dbReference type="CDD" id="cd07940">
    <property type="entry name" value="DRE_TIM_IPMS"/>
    <property type="match status" value="1"/>
</dbReference>
<comment type="subunit">
    <text evidence="6">Homodimer.</text>
</comment>
<dbReference type="FunFam" id="1.10.238.260:FF:000001">
    <property type="entry name" value="2-isopropylmalate synthase"/>
    <property type="match status" value="1"/>
</dbReference>
<reference evidence="9 10" key="1">
    <citation type="submission" date="2023-07" db="EMBL/GenBank/DDBJ databases">
        <title>Closed genoem sequence of Methanosarcinaceae archaeon Ac7.</title>
        <authorList>
            <person name="Poehlein A."/>
            <person name="Protasov E."/>
            <person name="Platt K."/>
            <person name="Reeh H."/>
            <person name="Daniel R."/>
            <person name="Brune A."/>
        </authorList>
    </citation>
    <scope>NUCLEOTIDE SEQUENCE [LARGE SCALE GENOMIC DNA]</scope>
    <source>
        <strain evidence="9 10">Ac7</strain>
    </source>
</reference>
<dbReference type="Gene3D" id="3.20.20.70">
    <property type="entry name" value="Aldolase class I"/>
    <property type="match status" value="1"/>
</dbReference>
<name>A0AA96V595_9EURY</name>
<evidence type="ECO:0000256" key="4">
    <source>
        <dbReference type="ARBA" id="ARBA00022679"/>
    </source>
</evidence>
<sequence length="530" mass="56765">MKNHYKLMKNYITDERILSHAKSDFCKNTKKGIPLFEKLNILDTTLRDGEQTPGVALSTDDKIKIATALDDLGIGIIEAGSAVTSEGERTAIKAVSALGLSAEICSYCRMKKEDIDLALACDVDSVHLVVPSSALHIEMKLRKDISKPADRESVLAAAGDVAEYAKSHGLIVEFSAEDASRADLKFLKELYKTGVSHHVDRLCYCDTVGMLTPERAFTIFSELAYNVGAPLSVHCHNDFGLATANTVAALRAGAAEAHVTVNGIGERSGNASLEEVVVQLEHLYGKNTGVKTENLYKVSRLVSRLTGIPVAPNKAIVGGNSFTHEAGIHVHDLVKNTATYEPIGPEFVGRERKVVLGKHAGTSSIELALKELGFGAEKSQKEEIFARVKELGDLGKHVTDADLQSIAEAVLEIHHNPAVRLKAFTAVSGRPSIPMASVVLDVFGKETICVDTGDGPVDAAIRAIRQAVSSVGDIILEEYHVDAITGGTDALVEVMVKLSKDGKTVTARGARTDIIEASVEAVINGMNRLV</sequence>
<dbReference type="InterPro" id="IPR024890">
    <property type="entry name" value="Citramalate_synthase_CimA"/>
</dbReference>
<evidence type="ECO:0000256" key="5">
    <source>
        <dbReference type="ARBA" id="ARBA00023304"/>
    </source>
</evidence>
<dbReference type="GO" id="GO:0003852">
    <property type="term" value="F:2-isopropylmalate synthase activity"/>
    <property type="evidence" value="ECO:0007669"/>
    <property type="project" value="InterPro"/>
</dbReference>
<evidence type="ECO:0000256" key="6">
    <source>
        <dbReference type="HAMAP-Rule" id="MF_01028"/>
    </source>
</evidence>
<dbReference type="Proteomes" id="UP001303587">
    <property type="component" value="Chromosome"/>
</dbReference>
<keyword evidence="9" id="KW-0012">Acyltransferase</keyword>
<dbReference type="Gene3D" id="3.30.160.270">
    <property type="match status" value="1"/>
</dbReference>
<keyword evidence="3 6" id="KW-0412">Isoleucine biosynthesis</keyword>
<dbReference type="InterPro" id="IPR036230">
    <property type="entry name" value="LeuA_allosteric_dom_sf"/>
</dbReference>
<dbReference type="GO" id="GO:0009098">
    <property type="term" value="P:L-leucine biosynthetic process"/>
    <property type="evidence" value="ECO:0007669"/>
    <property type="project" value="InterPro"/>
</dbReference>
<keyword evidence="10" id="KW-1185">Reference proteome</keyword>
<dbReference type="PROSITE" id="PS50991">
    <property type="entry name" value="PYR_CT"/>
    <property type="match status" value="1"/>
</dbReference>
<evidence type="ECO:0000256" key="2">
    <source>
        <dbReference type="ARBA" id="ARBA00022605"/>
    </source>
</evidence>
<dbReference type="InterPro" id="IPR011830">
    <property type="entry name" value="LEU1_arch"/>
</dbReference>
<dbReference type="PROSITE" id="PS00815">
    <property type="entry name" value="AIPM_HOMOCIT_SYNTH_1"/>
    <property type="match status" value="1"/>
</dbReference>
<dbReference type="InterPro" id="IPR000891">
    <property type="entry name" value="PYR_CT"/>
</dbReference>
<dbReference type="InterPro" id="IPR013709">
    <property type="entry name" value="2-isopropylmalate_synth_dimer"/>
</dbReference>
<dbReference type="InterPro" id="IPR054691">
    <property type="entry name" value="LeuA/HCS_post-cat"/>
</dbReference>
<dbReference type="SUPFAM" id="SSF110921">
    <property type="entry name" value="2-isopropylmalate synthase LeuA, allosteric (dimerisation) domain"/>
    <property type="match status" value="1"/>
</dbReference>
<comment type="function">
    <text evidence="6">Catalyzes the condensation of pyruvate and acetyl-coenzyme A to form (R)-citramalate.</text>
</comment>
<keyword evidence="4 6" id="KW-0808">Transferase</keyword>
<dbReference type="PANTHER" id="PTHR42880">
    <property type="entry name" value="HOMOCITRATE SYNTHASE"/>
    <property type="match status" value="1"/>
</dbReference>
<gene>
    <name evidence="9" type="primary">leuA_3</name>
    <name evidence="6" type="synonym">cimA</name>
    <name evidence="9" type="ORF">MsAc7_16680</name>
</gene>
<dbReference type="PANTHER" id="PTHR42880:SF2">
    <property type="entry name" value="(R)-CITRAMALATE SYNTHASE CIMA"/>
    <property type="match status" value="1"/>
</dbReference>
<comment type="catalytic activity">
    <reaction evidence="6">
        <text>pyruvate + acetyl-CoA + H2O = (3R)-citramalate + CoA + H(+)</text>
        <dbReference type="Rhea" id="RHEA:19045"/>
        <dbReference type="ChEBI" id="CHEBI:15361"/>
        <dbReference type="ChEBI" id="CHEBI:15377"/>
        <dbReference type="ChEBI" id="CHEBI:15378"/>
        <dbReference type="ChEBI" id="CHEBI:30934"/>
        <dbReference type="ChEBI" id="CHEBI:57287"/>
        <dbReference type="ChEBI" id="CHEBI:57288"/>
        <dbReference type="EC" id="2.3.3.21"/>
    </reaction>
</comment>
<dbReference type="EC" id="2.3.3.21" evidence="6"/>
<keyword evidence="5 6" id="KW-0100">Branched-chain amino acid biosynthesis</keyword>
<dbReference type="InterPro" id="IPR013785">
    <property type="entry name" value="Aldolase_TIM"/>
</dbReference>
<dbReference type="AlphaFoldDB" id="A0AA96V595"/>
<accession>A0AA96V595</accession>
<protein>
    <recommendedName>
        <fullName evidence="6">Putative (R)-citramalate synthase CimA</fullName>
        <ecNumber evidence="6">2.3.3.21</ecNumber>
    </recommendedName>
</protein>
<comment type="similarity">
    <text evidence="1 6 7">Belongs to the alpha-IPM synthase/homocitrate synthase family.</text>
</comment>
<keyword evidence="2 6" id="KW-0028">Amino-acid biosynthesis</keyword>
<dbReference type="Pfam" id="PF00682">
    <property type="entry name" value="HMGL-like"/>
    <property type="match status" value="1"/>
</dbReference>
<dbReference type="PROSITE" id="PS00816">
    <property type="entry name" value="AIPM_HOMOCIT_SYNTH_2"/>
    <property type="match status" value="1"/>
</dbReference>
<dbReference type="Pfam" id="PF22617">
    <property type="entry name" value="HCS_D2"/>
    <property type="match status" value="1"/>
</dbReference>
<dbReference type="NCBIfam" id="TIGR02090">
    <property type="entry name" value="LEU1_arch"/>
    <property type="match status" value="1"/>
</dbReference>
<dbReference type="SUPFAM" id="SSF51569">
    <property type="entry name" value="Aldolase"/>
    <property type="match status" value="1"/>
</dbReference>
<evidence type="ECO:0000313" key="9">
    <source>
        <dbReference type="EMBL" id="WNY26096.1"/>
    </source>
</evidence>
<dbReference type="Gene3D" id="1.10.238.260">
    <property type="match status" value="1"/>
</dbReference>
<dbReference type="GO" id="GO:0043714">
    <property type="term" value="F:(R)-citramalate synthase activity"/>
    <property type="evidence" value="ECO:0007669"/>
    <property type="project" value="UniProtKB-EC"/>
</dbReference>
<dbReference type="HAMAP" id="MF_01028">
    <property type="entry name" value="CimA"/>
    <property type="match status" value="1"/>
</dbReference>
<dbReference type="GO" id="GO:0009097">
    <property type="term" value="P:isoleucine biosynthetic process"/>
    <property type="evidence" value="ECO:0007669"/>
    <property type="project" value="UniProtKB-UniRule"/>
</dbReference>
<dbReference type="NCBIfam" id="NF002085">
    <property type="entry name" value="PRK00915.1-2"/>
    <property type="match status" value="1"/>
</dbReference>
<evidence type="ECO:0000256" key="3">
    <source>
        <dbReference type="ARBA" id="ARBA00022624"/>
    </source>
</evidence>
<feature type="domain" description="Pyruvate carboxyltransferase" evidence="8">
    <location>
        <begin position="39"/>
        <end position="296"/>
    </location>
</feature>
<evidence type="ECO:0000256" key="1">
    <source>
        <dbReference type="ARBA" id="ARBA00006154"/>
    </source>
</evidence>
<comment type="pathway">
    <text evidence="6">Amino-acid biosynthesis; L-isoleucine biosynthesis; 2-oxobutanoate from pyruvate: step 1/3.</text>
</comment>
<organism evidence="9 10">
    <name type="scientific">Methanolapillus millepedarum</name>
    <dbReference type="NCBI Taxonomy" id="3028296"/>
    <lineage>
        <taxon>Archaea</taxon>
        <taxon>Methanobacteriati</taxon>
        <taxon>Methanobacteriota</taxon>
        <taxon>Stenosarchaea group</taxon>
        <taxon>Methanomicrobia</taxon>
        <taxon>Methanosarcinales</taxon>
        <taxon>Methanosarcinaceae</taxon>
        <taxon>Methanolapillus</taxon>
    </lineage>
</organism>
<evidence type="ECO:0000313" key="10">
    <source>
        <dbReference type="Proteomes" id="UP001303587"/>
    </source>
</evidence>
<dbReference type="SMART" id="SM00917">
    <property type="entry name" value="LeuA_dimer"/>
    <property type="match status" value="1"/>
</dbReference>
<evidence type="ECO:0000259" key="8">
    <source>
        <dbReference type="PROSITE" id="PS50991"/>
    </source>
</evidence>
<dbReference type="InterPro" id="IPR002034">
    <property type="entry name" value="AIPM/Hcit_synth_CS"/>
</dbReference>
<dbReference type="EMBL" id="CP131060">
    <property type="protein sequence ID" value="WNY26096.1"/>
    <property type="molecule type" value="Genomic_DNA"/>
</dbReference>
<evidence type="ECO:0000256" key="7">
    <source>
        <dbReference type="RuleBase" id="RU003523"/>
    </source>
</evidence>
<dbReference type="Pfam" id="PF08502">
    <property type="entry name" value="LeuA_dimer"/>
    <property type="match status" value="1"/>
</dbReference>
<proteinExistence type="inferred from homology"/>